<sequence length="616" mass="70050">MSTRAVSHSPAVRDTRFIEGQSFWPAYHLRIARKILSEFCHERYILPVEVAPGEYVIHSGDRRTEYHFRAEILSLDSWAIDEWSMRRVRDGEQLPVDALELIVDLGDFLGIPRETLPEYLEEFTNTLVISAGRHDSRRITAAELAVSDFQTIEATMTEGHPCIVANAGRLGFSVDDIARYAPEQGNRFPLTWVAVLRANSEFAAVTGVDYDSLVRAELGEQTLARFDAVLTGRGLEPAEYYYMPVHPWQWAQKVARIYALDIAEGKIVEVGAGPDLYQPQQSIRTLFNTTHPERRYVKMALSIVNMGFTRGMSADYMRTTPLINDYIRNRVGGDEYLASIGFEMIYETAAIGYRNTALDALTRPGSEYRKLLSALWRESPVPLAEPHEQLTTMAALLHIDHRGAPLVAEFIRVSGVPAEQWLARYLRCYLHPIIYLLYKYEFKFSPHGENLILVLDSGVPVRAILKDIGEEVTIFCDPEEVPENCRRAVSREPDEIRNMGVLSDVFDDYLRHLAAILHSAGLVTDETFWSVVAESVVEFQDRHPDLDERFRRWDLFAPTFKAIHMNRLQLTNNRRMVNLGDSYATLTDSDHELVNPIAVFRPAADRAARRAEVSVS</sequence>
<dbReference type="InterPro" id="IPR007310">
    <property type="entry name" value="Aerobactin_biosyn_IucA/IucC_N"/>
</dbReference>
<comment type="caution">
    <text evidence="5">The sequence shown here is derived from an EMBL/GenBank/DDBJ whole genome shotgun (WGS) entry which is preliminary data.</text>
</comment>
<accession>A0ABS0D7H2</accession>
<comment type="similarity">
    <text evidence="2">Belongs to the IucA/IucC family.</text>
</comment>
<reference evidence="5 6" key="1">
    <citation type="submission" date="2020-10" db="EMBL/GenBank/DDBJ databases">
        <title>Identification of Nocardia species via Next-generation sequencing and recognition of intraspecies genetic diversity.</title>
        <authorList>
            <person name="Li P."/>
            <person name="Li P."/>
            <person name="Lu B."/>
        </authorList>
    </citation>
    <scope>NUCLEOTIDE SEQUENCE [LARGE SCALE GENOMIC DNA]</scope>
    <source>
        <strain evidence="5 6">BJ06-0143</strain>
    </source>
</reference>
<dbReference type="RefSeq" id="WP_195000874.1">
    <property type="nucleotide sequence ID" value="NZ_JADLQN010000001.1"/>
</dbReference>
<evidence type="ECO:0000256" key="1">
    <source>
        <dbReference type="ARBA" id="ARBA00004924"/>
    </source>
</evidence>
<dbReference type="EMBL" id="JADLQN010000001">
    <property type="protein sequence ID" value="MBF6354050.1"/>
    <property type="molecule type" value="Genomic_DNA"/>
</dbReference>
<dbReference type="InterPro" id="IPR022770">
    <property type="entry name" value="IucA/IucC-like_C"/>
</dbReference>
<dbReference type="Gene3D" id="6.10.250.3370">
    <property type="match status" value="1"/>
</dbReference>
<keyword evidence="6" id="KW-1185">Reference proteome</keyword>
<protein>
    <submittedName>
        <fullName evidence="5">IucA/IucC family siderophore biosynthesis protein</fullName>
    </submittedName>
</protein>
<evidence type="ECO:0000259" key="4">
    <source>
        <dbReference type="Pfam" id="PF06276"/>
    </source>
</evidence>
<gene>
    <name evidence="5" type="ORF">IU449_05700</name>
</gene>
<evidence type="ECO:0000259" key="3">
    <source>
        <dbReference type="Pfam" id="PF04183"/>
    </source>
</evidence>
<comment type="pathway">
    <text evidence="1">Siderophore biosynthesis.</text>
</comment>
<dbReference type="PANTHER" id="PTHR34384:SF6">
    <property type="entry name" value="STAPHYLOFERRIN B SYNTHASE"/>
    <property type="match status" value="1"/>
</dbReference>
<dbReference type="Proteomes" id="UP000707731">
    <property type="component" value="Unassembled WGS sequence"/>
</dbReference>
<dbReference type="Gene3D" id="3.30.310.280">
    <property type="match status" value="1"/>
</dbReference>
<dbReference type="InterPro" id="IPR037455">
    <property type="entry name" value="LucA/IucC-like"/>
</dbReference>
<dbReference type="PANTHER" id="PTHR34384">
    <property type="entry name" value="L-2,3-DIAMINOPROPANOATE--CITRATE LIGASE"/>
    <property type="match status" value="1"/>
</dbReference>
<dbReference type="Pfam" id="PF04183">
    <property type="entry name" value="IucA_IucC"/>
    <property type="match status" value="1"/>
</dbReference>
<name>A0ABS0D7H2_9NOCA</name>
<evidence type="ECO:0000313" key="6">
    <source>
        <dbReference type="Proteomes" id="UP000707731"/>
    </source>
</evidence>
<evidence type="ECO:0000256" key="2">
    <source>
        <dbReference type="ARBA" id="ARBA00007832"/>
    </source>
</evidence>
<evidence type="ECO:0000313" key="5">
    <source>
        <dbReference type="EMBL" id="MBF6354050.1"/>
    </source>
</evidence>
<dbReference type="Gene3D" id="1.10.510.40">
    <property type="match status" value="1"/>
</dbReference>
<proteinExistence type="inferred from homology"/>
<feature type="domain" description="Aerobactin siderophore biosynthesis IucA/IucC-like C-terminal" evidence="4">
    <location>
        <begin position="419"/>
        <end position="576"/>
    </location>
</feature>
<feature type="domain" description="Aerobactin siderophore biosynthesis IucA/IucC N-terminal" evidence="3">
    <location>
        <begin position="148"/>
        <end position="398"/>
    </location>
</feature>
<organism evidence="5 6">
    <name type="scientific">Nocardia higoensis</name>
    <dbReference type="NCBI Taxonomy" id="228599"/>
    <lineage>
        <taxon>Bacteria</taxon>
        <taxon>Bacillati</taxon>
        <taxon>Actinomycetota</taxon>
        <taxon>Actinomycetes</taxon>
        <taxon>Mycobacteriales</taxon>
        <taxon>Nocardiaceae</taxon>
        <taxon>Nocardia</taxon>
    </lineage>
</organism>
<dbReference type="Pfam" id="PF06276">
    <property type="entry name" value="FhuF"/>
    <property type="match status" value="1"/>
</dbReference>